<dbReference type="RefSeq" id="WP_039714063.1">
    <property type="nucleotide sequence ID" value="NZ_JTJC03000006.1"/>
</dbReference>
<evidence type="ECO:0000256" key="1">
    <source>
        <dbReference type="ARBA" id="ARBA00011900"/>
    </source>
</evidence>
<gene>
    <name evidence="8" type="ORF">QH73_0020115</name>
</gene>
<dbReference type="PROSITE" id="PS00092">
    <property type="entry name" value="N6_MTASE"/>
    <property type="match status" value="1"/>
</dbReference>
<dbReference type="EC" id="2.1.1.72" evidence="1"/>
<evidence type="ECO:0000313" key="9">
    <source>
        <dbReference type="Proteomes" id="UP000031532"/>
    </source>
</evidence>
<proteinExistence type="predicted"/>
<dbReference type="OrthoDB" id="9806213at2"/>
<keyword evidence="6" id="KW-0175">Coiled coil</keyword>
<evidence type="ECO:0000256" key="3">
    <source>
        <dbReference type="ARBA" id="ARBA00022679"/>
    </source>
</evidence>
<dbReference type="GO" id="GO:0003676">
    <property type="term" value="F:nucleic acid binding"/>
    <property type="evidence" value="ECO:0007669"/>
    <property type="project" value="InterPro"/>
</dbReference>
<keyword evidence="3" id="KW-0808">Transferase</keyword>
<accession>A0A9X5E7U5</accession>
<reference evidence="8 9" key="1">
    <citation type="journal article" date="2015" name="Genome Announc.">
        <title>Draft Genome Sequence of the Terrestrial Cyanobacterium Scytonema millei VB511283, Isolated from Eastern India.</title>
        <authorList>
            <person name="Sen D."/>
            <person name="Chandrababunaidu M.M."/>
            <person name="Singh D."/>
            <person name="Sanghi N."/>
            <person name="Ghorai A."/>
            <person name="Mishra G.P."/>
            <person name="Madduluri M."/>
            <person name="Adhikary S.P."/>
            <person name="Tripathy S."/>
        </authorList>
    </citation>
    <scope>NUCLEOTIDE SEQUENCE [LARGE SCALE GENOMIC DNA]</scope>
    <source>
        <strain evidence="8 9">VB511283</strain>
    </source>
</reference>
<dbReference type="PANTHER" id="PTHR33841">
    <property type="entry name" value="DNA METHYLTRANSFERASE YEEA-RELATED"/>
    <property type="match status" value="1"/>
</dbReference>
<evidence type="ECO:0000256" key="4">
    <source>
        <dbReference type="ARBA" id="ARBA00022691"/>
    </source>
</evidence>
<dbReference type="GO" id="GO:0009007">
    <property type="term" value="F:site-specific DNA-methyltransferase (adenine-specific) activity"/>
    <property type="evidence" value="ECO:0007669"/>
    <property type="project" value="UniProtKB-EC"/>
</dbReference>
<dbReference type="EMBL" id="JTJC03000006">
    <property type="protein sequence ID" value="NHC36911.1"/>
    <property type="molecule type" value="Genomic_DNA"/>
</dbReference>
<dbReference type="Gene3D" id="3.40.50.150">
    <property type="entry name" value="Vaccinia Virus protein VP39"/>
    <property type="match status" value="1"/>
</dbReference>
<evidence type="ECO:0000313" key="8">
    <source>
        <dbReference type="EMBL" id="NHC36911.1"/>
    </source>
</evidence>
<feature type="coiled-coil region" evidence="6">
    <location>
        <begin position="684"/>
        <end position="711"/>
    </location>
</feature>
<comment type="caution">
    <text evidence="8">The sequence shown here is derived from an EMBL/GenBank/DDBJ whole genome shotgun (WGS) entry which is preliminary data.</text>
</comment>
<organism evidence="8 9">
    <name type="scientific">Scytonema millei VB511283</name>
    <dbReference type="NCBI Taxonomy" id="1245923"/>
    <lineage>
        <taxon>Bacteria</taxon>
        <taxon>Bacillati</taxon>
        <taxon>Cyanobacteriota</taxon>
        <taxon>Cyanophyceae</taxon>
        <taxon>Nostocales</taxon>
        <taxon>Scytonemataceae</taxon>
        <taxon>Scytonema</taxon>
    </lineage>
</organism>
<protein>
    <recommendedName>
        <fullName evidence="1">site-specific DNA-methyltransferase (adenine-specific)</fullName>
        <ecNumber evidence="1">2.1.1.72</ecNumber>
    </recommendedName>
</protein>
<dbReference type="GO" id="GO:0032259">
    <property type="term" value="P:methylation"/>
    <property type="evidence" value="ECO:0007669"/>
    <property type="project" value="UniProtKB-KW"/>
</dbReference>
<evidence type="ECO:0000256" key="5">
    <source>
        <dbReference type="ARBA" id="ARBA00047942"/>
    </source>
</evidence>
<dbReference type="Pfam" id="PF07669">
    <property type="entry name" value="Eco57I"/>
    <property type="match status" value="1"/>
</dbReference>
<dbReference type="Proteomes" id="UP000031532">
    <property type="component" value="Unassembled WGS sequence"/>
</dbReference>
<sequence>MPINRKQARSYLKQFEFEPLFVQELGWDYYTGQTLPISVEGQIYSLTPLVEKRGVIVYCCAPDAQGRIPEYATRRQIERQVAKYVHEHLIIYVDAAQTEQVWLWVRREIGKPAACREHRFHTSQSGAALLQKLEAIAFSLEEEESLTLVEVTGRTRRAFDVDRVTKKFYDRFKKEHAAFLQLIQGIDIPSDLEWYASLMLNRLMFIYFIQKQGFLDGDRDYLLRRLRMCQQQNGRDAFHSFYRYFLLRLCHEGLGKQERTPELEKLLGKVPYLNGGLFEVHPLEIAHPDIQIPDSAFEKIFSFFEEYQWHLDERPLRNDQEINPDVLGYIFEKYTNQKQMGAYYTKEDITEYISKNCIIPFIFESVDKQVGDSLFKPNGLAWKLLREDPDRYIYKAVRQGVDTPLPDAIAAGIDDVSKRDSWNRPAAPELVLPTETWREHVARRNRCLELRQKLASGEIQSINNLITYNLDIRQLAQDVIENCFDPELLSVFYQAISEITVLDPTCGSGAFLFAALNILEALYDACLERMQTFLDENYRFSDDKYVQKIQQFSQILQQINQHLNRRYFILKSIVINNLYGVDIMQEATEICKLRLFLKLMAQVEPDASRQNYGVEPLPDIDFNIRAGNTLVGFASYDEVKKAVEGEKQKKLDLFGDMARIDEKAKAVDQSFQNFRKLQTERADGRLTSQKKAELSSKLQELRNELDRYLAEKYEMGLSKKLATFKKWRESHQPFHWFVEFYGIVNRGGFDVIIGNPPYVEWSKIKGYELLAGIYKTRSCGNLYTVICERSYRLLQNQGCFGIIVPISCIATNRMAPFRDLWKEEHLDTYASHYSGDAHPSVLFQGVKFRLSILLQHKGLLTSNIYSTQFQKWLPEERENLFQLIEYVEVEPTCIRLSLVPKVATKIHASVLYKLCSSHSLVQTSIYSNSEYTVYAHRIVAHFVKAFDFIPFFKNERDGEKKSEDYKTFHTNTKLNSDTLAALLNSSLFYIWFVSYSDVYHCGREVILDFPCDIALLAKALGKKLSEVKDRLMKSLQAHSIRRCIPYKATGLVEYDEFYPRLSKSTMDEIDRILAQHYGFTDEELDFIVNYDIKYRMGRDLEDED</sequence>
<evidence type="ECO:0000259" key="7">
    <source>
        <dbReference type="Pfam" id="PF07669"/>
    </source>
</evidence>
<dbReference type="PANTHER" id="PTHR33841:SF1">
    <property type="entry name" value="DNA METHYLTRANSFERASE A"/>
    <property type="match status" value="1"/>
</dbReference>
<dbReference type="InterPro" id="IPR050953">
    <property type="entry name" value="N4_N6_ade-DNA_methylase"/>
</dbReference>
<dbReference type="AlphaFoldDB" id="A0A9X5E7U5"/>
<dbReference type="SUPFAM" id="SSF53335">
    <property type="entry name" value="S-adenosyl-L-methionine-dependent methyltransferases"/>
    <property type="match status" value="1"/>
</dbReference>
<keyword evidence="4" id="KW-0949">S-adenosyl-L-methionine</keyword>
<evidence type="ECO:0000256" key="2">
    <source>
        <dbReference type="ARBA" id="ARBA00022603"/>
    </source>
</evidence>
<dbReference type="InterPro" id="IPR029063">
    <property type="entry name" value="SAM-dependent_MTases_sf"/>
</dbReference>
<dbReference type="PRINTS" id="PR00507">
    <property type="entry name" value="N12N6MTFRASE"/>
</dbReference>
<dbReference type="InterPro" id="IPR002052">
    <property type="entry name" value="DNA_methylase_N6_adenine_CS"/>
</dbReference>
<name>A0A9X5E7U5_9CYAN</name>
<evidence type="ECO:0000256" key="6">
    <source>
        <dbReference type="SAM" id="Coils"/>
    </source>
</evidence>
<dbReference type="InterPro" id="IPR011639">
    <property type="entry name" value="MethylTrfase_TaqI-like_dom"/>
</dbReference>
<keyword evidence="2 8" id="KW-0489">Methyltransferase</keyword>
<dbReference type="GO" id="GO:0006304">
    <property type="term" value="P:DNA modification"/>
    <property type="evidence" value="ECO:0007669"/>
    <property type="project" value="InterPro"/>
</dbReference>
<keyword evidence="9" id="KW-1185">Reference proteome</keyword>
<feature type="domain" description="Type II methyltransferase M.TaqI-like" evidence="7">
    <location>
        <begin position="576"/>
        <end position="827"/>
    </location>
</feature>
<comment type="catalytic activity">
    <reaction evidence="5">
        <text>a 2'-deoxyadenosine in DNA + S-adenosyl-L-methionine = an N(6)-methyl-2'-deoxyadenosine in DNA + S-adenosyl-L-homocysteine + H(+)</text>
        <dbReference type="Rhea" id="RHEA:15197"/>
        <dbReference type="Rhea" id="RHEA-COMP:12418"/>
        <dbReference type="Rhea" id="RHEA-COMP:12419"/>
        <dbReference type="ChEBI" id="CHEBI:15378"/>
        <dbReference type="ChEBI" id="CHEBI:57856"/>
        <dbReference type="ChEBI" id="CHEBI:59789"/>
        <dbReference type="ChEBI" id="CHEBI:90615"/>
        <dbReference type="ChEBI" id="CHEBI:90616"/>
        <dbReference type="EC" id="2.1.1.72"/>
    </reaction>
</comment>